<evidence type="ECO:0000259" key="2">
    <source>
        <dbReference type="Pfam" id="PF02470"/>
    </source>
</evidence>
<dbReference type="STRING" id="587909.SAMN05421810_102821"/>
<dbReference type="AlphaFoldDB" id="A0A1I5R0B1"/>
<keyword evidence="1" id="KW-1133">Transmembrane helix</keyword>
<dbReference type="PANTHER" id="PTHR33371">
    <property type="entry name" value="INTERMEMBRANE PHOSPHOLIPID TRANSPORT SYSTEM BINDING PROTEIN MLAD-RELATED"/>
    <property type="match status" value="1"/>
</dbReference>
<gene>
    <name evidence="4" type="ORF">SAMN05421810_102821</name>
</gene>
<evidence type="ECO:0000313" key="5">
    <source>
        <dbReference type="Proteomes" id="UP000198727"/>
    </source>
</evidence>
<dbReference type="InterPro" id="IPR003399">
    <property type="entry name" value="Mce/MlaD"/>
</dbReference>
<protein>
    <submittedName>
        <fullName evidence="4">Virulence factor Mce family protein</fullName>
    </submittedName>
</protein>
<dbReference type="Pfam" id="PF02470">
    <property type="entry name" value="MlaD"/>
    <property type="match status" value="1"/>
</dbReference>
<keyword evidence="1" id="KW-0812">Transmembrane</keyword>
<accession>A0A1I5R0B1</accession>
<sequence length="345" mass="36544">MTSAIRGRWSSRWATVARWLALGCVVVLLAAAGYVLLGGTERHRVTAYFDSAVGVYPGSDVRVLGVAVGTIDEVRPEGTRVVVTMRLDSDVPVPADASAVVVTPSVVADRYVQLTPRYSGGERLADGAVIPLERTATPVELDELYESLREITTVLGPDGANADGALSEMLEQGAQVLSGNGKPMSDTLARLAEATRTLSGSQEDLFGTVDNLQEFTAMLAGNDGRVEEVTKQLASIAEFLSGERENFAGALRELTEAMGTVQSFVRDNRGRVQSNLDKLAQISGLLEAQRDSLAEALDVAPLALDNLLAAYDGESKQLVGRGNLNEFSMAEQGPPLPLPTLDGAG</sequence>
<evidence type="ECO:0000313" key="4">
    <source>
        <dbReference type="EMBL" id="SFP51761.1"/>
    </source>
</evidence>
<feature type="domain" description="Mce/MlaD" evidence="2">
    <location>
        <begin position="44"/>
        <end position="116"/>
    </location>
</feature>
<dbReference type="Pfam" id="PF11887">
    <property type="entry name" value="Mce4_CUP1"/>
    <property type="match status" value="1"/>
</dbReference>
<dbReference type="InterPro" id="IPR005693">
    <property type="entry name" value="Mce"/>
</dbReference>
<evidence type="ECO:0000256" key="1">
    <source>
        <dbReference type="SAM" id="Phobius"/>
    </source>
</evidence>
<dbReference type="InterPro" id="IPR052336">
    <property type="entry name" value="MlaD_Phospholipid_Transporter"/>
</dbReference>
<dbReference type="Proteomes" id="UP000198727">
    <property type="component" value="Unassembled WGS sequence"/>
</dbReference>
<dbReference type="InterPro" id="IPR024516">
    <property type="entry name" value="Mce_C"/>
</dbReference>
<dbReference type="RefSeq" id="WP_092529503.1">
    <property type="nucleotide sequence ID" value="NZ_FOWW01000002.1"/>
</dbReference>
<dbReference type="EMBL" id="FOWW01000002">
    <property type="protein sequence ID" value="SFP51761.1"/>
    <property type="molecule type" value="Genomic_DNA"/>
</dbReference>
<dbReference type="GO" id="GO:0005576">
    <property type="term" value="C:extracellular region"/>
    <property type="evidence" value="ECO:0007669"/>
    <property type="project" value="TreeGrafter"/>
</dbReference>
<keyword evidence="1" id="KW-0472">Membrane</keyword>
<organism evidence="4 5">
    <name type="scientific">Amycolatopsis arida</name>
    <dbReference type="NCBI Taxonomy" id="587909"/>
    <lineage>
        <taxon>Bacteria</taxon>
        <taxon>Bacillati</taxon>
        <taxon>Actinomycetota</taxon>
        <taxon>Actinomycetes</taxon>
        <taxon>Pseudonocardiales</taxon>
        <taxon>Pseudonocardiaceae</taxon>
        <taxon>Amycolatopsis</taxon>
    </lineage>
</organism>
<dbReference type="NCBIfam" id="TIGR00996">
    <property type="entry name" value="Mtu_fam_mce"/>
    <property type="match status" value="1"/>
</dbReference>
<proteinExistence type="predicted"/>
<feature type="transmembrane region" description="Helical" evidence="1">
    <location>
        <begin position="16"/>
        <end position="37"/>
    </location>
</feature>
<reference evidence="5" key="1">
    <citation type="submission" date="2016-10" db="EMBL/GenBank/DDBJ databases">
        <authorList>
            <person name="Varghese N."/>
            <person name="Submissions S."/>
        </authorList>
    </citation>
    <scope>NUCLEOTIDE SEQUENCE [LARGE SCALE GENOMIC DNA]</scope>
    <source>
        <strain evidence="5">CGMCC 4.5579</strain>
    </source>
</reference>
<dbReference type="OrthoDB" id="4516955at2"/>
<dbReference type="PANTHER" id="PTHR33371:SF4">
    <property type="entry name" value="INTERMEMBRANE PHOSPHOLIPID TRANSPORT SYSTEM BINDING PROTEIN MLAD"/>
    <property type="match status" value="1"/>
</dbReference>
<evidence type="ECO:0000259" key="3">
    <source>
        <dbReference type="Pfam" id="PF11887"/>
    </source>
</evidence>
<name>A0A1I5R0B1_9PSEU</name>
<feature type="domain" description="Mammalian cell entry C-terminal" evidence="3">
    <location>
        <begin position="122"/>
        <end position="314"/>
    </location>
</feature>
<keyword evidence="5" id="KW-1185">Reference proteome</keyword>